<evidence type="ECO:0000256" key="9">
    <source>
        <dbReference type="ARBA" id="ARBA00023237"/>
    </source>
</evidence>
<evidence type="ECO:0000313" key="15">
    <source>
        <dbReference type="EMBL" id="GGG91721.1"/>
    </source>
</evidence>
<keyword evidence="7 10" id="KW-0472">Membrane</keyword>
<dbReference type="Gene3D" id="2.40.170.20">
    <property type="entry name" value="TonB-dependent receptor, beta-barrel domain"/>
    <property type="match status" value="1"/>
</dbReference>
<evidence type="ECO:0000256" key="2">
    <source>
        <dbReference type="ARBA" id="ARBA00022448"/>
    </source>
</evidence>
<keyword evidence="2 10" id="KW-0813">Transport</keyword>
<evidence type="ECO:0000256" key="3">
    <source>
        <dbReference type="ARBA" id="ARBA00022452"/>
    </source>
</evidence>
<keyword evidence="3 10" id="KW-1134">Transmembrane beta strand</keyword>
<evidence type="ECO:0000259" key="13">
    <source>
        <dbReference type="Pfam" id="PF00593"/>
    </source>
</evidence>
<evidence type="ECO:0000313" key="16">
    <source>
        <dbReference type="Proteomes" id="UP000633278"/>
    </source>
</evidence>
<feature type="domain" description="TonB-dependent receptor-like beta-barrel" evidence="13">
    <location>
        <begin position="368"/>
        <end position="840"/>
    </location>
</feature>
<dbReference type="PROSITE" id="PS52016">
    <property type="entry name" value="TONB_DEPENDENT_REC_3"/>
    <property type="match status" value="1"/>
</dbReference>
<protein>
    <submittedName>
        <fullName evidence="15">TonB-dependent receptor</fullName>
    </submittedName>
</protein>
<keyword evidence="4 10" id="KW-0812">Transmembrane</keyword>
<proteinExistence type="inferred from homology"/>
<dbReference type="InterPro" id="IPR039426">
    <property type="entry name" value="TonB-dep_rcpt-like"/>
</dbReference>
<keyword evidence="16" id="KW-1185">Reference proteome</keyword>
<comment type="caution">
    <text evidence="15">The sequence shown here is derived from an EMBL/GenBank/DDBJ whole genome shotgun (WGS) entry which is preliminary data.</text>
</comment>
<dbReference type="GO" id="GO:0009279">
    <property type="term" value="C:cell outer membrane"/>
    <property type="evidence" value="ECO:0007669"/>
    <property type="project" value="UniProtKB-SubCell"/>
</dbReference>
<dbReference type="PANTHER" id="PTHR30069">
    <property type="entry name" value="TONB-DEPENDENT OUTER MEMBRANE RECEPTOR"/>
    <property type="match status" value="1"/>
</dbReference>
<evidence type="ECO:0000259" key="14">
    <source>
        <dbReference type="Pfam" id="PF07715"/>
    </source>
</evidence>
<dbReference type="GO" id="GO:0015344">
    <property type="term" value="F:siderophore uptake transmembrane transporter activity"/>
    <property type="evidence" value="ECO:0007669"/>
    <property type="project" value="TreeGrafter"/>
</dbReference>
<keyword evidence="8 15" id="KW-0675">Receptor</keyword>
<dbReference type="Pfam" id="PF13715">
    <property type="entry name" value="CarbopepD_reg_2"/>
    <property type="match status" value="1"/>
</dbReference>
<evidence type="ECO:0000256" key="11">
    <source>
        <dbReference type="RuleBase" id="RU003357"/>
    </source>
</evidence>
<keyword evidence="6 11" id="KW-0798">TonB box</keyword>
<dbReference type="SUPFAM" id="SSF56935">
    <property type="entry name" value="Porins"/>
    <property type="match status" value="1"/>
</dbReference>
<dbReference type="InterPro" id="IPR000531">
    <property type="entry name" value="Beta-barrel_TonB"/>
</dbReference>
<dbReference type="RefSeq" id="WP_188597740.1">
    <property type="nucleotide sequence ID" value="NZ_BMJW01000001.1"/>
</dbReference>
<dbReference type="InterPro" id="IPR012910">
    <property type="entry name" value="Plug_dom"/>
</dbReference>
<dbReference type="InterPro" id="IPR036942">
    <property type="entry name" value="Beta-barrel_TonB_sf"/>
</dbReference>
<evidence type="ECO:0000256" key="7">
    <source>
        <dbReference type="ARBA" id="ARBA00023136"/>
    </source>
</evidence>
<evidence type="ECO:0000256" key="5">
    <source>
        <dbReference type="ARBA" id="ARBA00022729"/>
    </source>
</evidence>
<dbReference type="GO" id="GO:0044718">
    <property type="term" value="P:siderophore transmembrane transport"/>
    <property type="evidence" value="ECO:0007669"/>
    <property type="project" value="TreeGrafter"/>
</dbReference>
<evidence type="ECO:0000256" key="8">
    <source>
        <dbReference type="ARBA" id="ARBA00023170"/>
    </source>
</evidence>
<dbReference type="EMBL" id="BMJW01000001">
    <property type="protein sequence ID" value="GGG91721.1"/>
    <property type="molecule type" value="Genomic_DNA"/>
</dbReference>
<dbReference type="PANTHER" id="PTHR30069:SF29">
    <property type="entry name" value="HEMOGLOBIN AND HEMOGLOBIN-HAPTOGLOBIN-BINDING PROTEIN 1-RELATED"/>
    <property type="match status" value="1"/>
</dbReference>
<dbReference type="Gene3D" id="2.170.130.10">
    <property type="entry name" value="TonB-dependent receptor, plug domain"/>
    <property type="match status" value="1"/>
</dbReference>
<evidence type="ECO:0000256" key="6">
    <source>
        <dbReference type="ARBA" id="ARBA00023077"/>
    </source>
</evidence>
<reference evidence="15" key="1">
    <citation type="journal article" date="2014" name="Int. J. Syst. Evol. Microbiol.">
        <title>Complete genome sequence of Corynebacterium casei LMG S-19264T (=DSM 44701T), isolated from a smear-ripened cheese.</title>
        <authorList>
            <consortium name="US DOE Joint Genome Institute (JGI-PGF)"/>
            <person name="Walter F."/>
            <person name="Albersmeier A."/>
            <person name="Kalinowski J."/>
            <person name="Ruckert C."/>
        </authorList>
    </citation>
    <scope>NUCLEOTIDE SEQUENCE</scope>
    <source>
        <strain evidence="15">CGMCC 1.15763</strain>
    </source>
</reference>
<sequence>MKNFKNLLVVALFFTVATVFGQSKITGKVVDESGQPLPSASVQVKGTSNGTSSDFDGKFVLNANTDSGVVLISFIGYLTKEVAFTSSKSNLGTIQLTEDSNTLEEVVIQGVIDVAKDRKTPVAVSTIKANEIEEKLGSQEFPEILKSTPSVYATKSGGGFGDARINIRGFSQENIAVLINGVPVNDMENGSIYWSNWAGLSDVTSAMQVQRGLGSSKLAISSVGGTVNVITKTSEQKQGGNVTASFGNDGYMKYLASYSTGKLDNGLSASFLLSRTQGDGYVDGTKFLGHNYFIGLGYTFNDEHSIEFTFTGAPQWHHQRSYAEKLSLYQQFGTADEPSRKFNPAWGMYNGEEFSLRRNFYHKPVMSLNYDWKISDDASLSTVLYASWGRGGGSGPIGNVNGIRDYDFRLRDAAGQVRFDDIAKWNAGGTVADFGADRVSTVNDRNNGLTRRASMNSHNWYGLIANFHKEANENLSWDLGIDARTYQGIHYRVVSNLLGATGYTDNRDVNNPNRNITSFVDPSPSFNPWANITNQQKIEYYNDGNVRWLGAFGQVEYSKDNISAFVQAGVSQQAFQRVDYFNLLVGSQKSSFESLLGGNIKGGMNWNINEEHNVFGNAGYYSKQPFFDAVYPNYNNNDINTGLTNEKIVGLELGYGFRNENYNVKVNAYRTSWKDRYQRSGGSAPGNFVDFSGIEQVHTGLEFEANAYYGKFTIDGMLSLGNFQYVGNVTGTEYDQNNNVVGASGTTFYLDGVKVGDAAQTTARIGVTYRATDDLKFDISNFYATNLYPTISASSFTSQADNDAGSLKLPSHSLLDAGVSYKFNFGEKVNARFRLNVNNVLDTRYISDGYTNIHATAGSTTYDGIDVNNRVYFGYGRTWNASFKFSF</sequence>
<keyword evidence="5 12" id="KW-0732">Signal</keyword>
<dbReference type="AlphaFoldDB" id="A0A917HW25"/>
<evidence type="ECO:0000256" key="1">
    <source>
        <dbReference type="ARBA" id="ARBA00004571"/>
    </source>
</evidence>
<dbReference type="Proteomes" id="UP000633278">
    <property type="component" value="Unassembled WGS sequence"/>
</dbReference>
<dbReference type="Pfam" id="PF07715">
    <property type="entry name" value="Plug"/>
    <property type="match status" value="1"/>
</dbReference>
<dbReference type="SUPFAM" id="SSF49464">
    <property type="entry name" value="Carboxypeptidase regulatory domain-like"/>
    <property type="match status" value="1"/>
</dbReference>
<feature type="chain" id="PRO_5036757724" evidence="12">
    <location>
        <begin position="22"/>
        <end position="887"/>
    </location>
</feature>
<feature type="signal peptide" evidence="12">
    <location>
        <begin position="1"/>
        <end position="21"/>
    </location>
</feature>
<keyword evidence="9 10" id="KW-0998">Cell outer membrane</keyword>
<evidence type="ECO:0000256" key="10">
    <source>
        <dbReference type="PROSITE-ProRule" id="PRU01360"/>
    </source>
</evidence>
<name>A0A917HW25_9FLAO</name>
<dbReference type="InterPro" id="IPR008969">
    <property type="entry name" value="CarboxyPept-like_regulatory"/>
</dbReference>
<dbReference type="Gene3D" id="2.60.40.1120">
    <property type="entry name" value="Carboxypeptidase-like, regulatory domain"/>
    <property type="match status" value="1"/>
</dbReference>
<comment type="subcellular location">
    <subcellularLocation>
        <location evidence="1 10">Cell outer membrane</location>
        <topology evidence="1 10">Multi-pass membrane protein</topology>
    </subcellularLocation>
</comment>
<organism evidence="15 16">
    <name type="scientific">Polaribacter pacificus</name>
    <dbReference type="NCBI Taxonomy" id="1775173"/>
    <lineage>
        <taxon>Bacteria</taxon>
        <taxon>Pseudomonadati</taxon>
        <taxon>Bacteroidota</taxon>
        <taxon>Flavobacteriia</taxon>
        <taxon>Flavobacteriales</taxon>
        <taxon>Flavobacteriaceae</taxon>
    </lineage>
</organism>
<comment type="similarity">
    <text evidence="10 11">Belongs to the TonB-dependent receptor family.</text>
</comment>
<evidence type="ECO:0000256" key="4">
    <source>
        <dbReference type="ARBA" id="ARBA00022692"/>
    </source>
</evidence>
<feature type="domain" description="TonB-dependent receptor plug" evidence="14">
    <location>
        <begin position="117"/>
        <end position="226"/>
    </location>
</feature>
<reference evidence="15" key="2">
    <citation type="submission" date="2020-09" db="EMBL/GenBank/DDBJ databases">
        <authorList>
            <person name="Sun Q."/>
            <person name="Zhou Y."/>
        </authorList>
    </citation>
    <scope>NUCLEOTIDE SEQUENCE</scope>
    <source>
        <strain evidence="15">CGMCC 1.15763</strain>
    </source>
</reference>
<gene>
    <name evidence="15" type="ORF">GCM10011416_05500</name>
</gene>
<evidence type="ECO:0000256" key="12">
    <source>
        <dbReference type="SAM" id="SignalP"/>
    </source>
</evidence>
<dbReference type="InterPro" id="IPR037066">
    <property type="entry name" value="Plug_dom_sf"/>
</dbReference>
<accession>A0A917HW25</accession>
<dbReference type="Pfam" id="PF00593">
    <property type="entry name" value="TonB_dep_Rec_b-barrel"/>
    <property type="match status" value="1"/>
</dbReference>